<dbReference type="InterPro" id="IPR036280">
    <property type="entry name" value="Multihaem_cyt_sf"/>
</dbReference>
<evidence type="ECO:0000256" key="11">
    <source>
        <dbReference type="PROSITE-ProRule" id="PRU00433"/>
    </source>
</evidence>
<organism evidence="14 15">
    <name type="scientific">Hyalangium rubrum</name>
    <dbReference type="NCBI Taxonomy" id="3103134"/>
    <lineage>
        <taxon>Bacteria</taxon>
        <taxon>Pseudomonadati</taxon>
        <taxon>Myxococcota</taxon>
        <taxon>Myxococcia</taxon>
        <taxon>Myxococcales</taxon>
        <taxon>Cystobacterineae</taxon>
        <taxon>Archangiaceae</taxon>
        <taxon>Hyalangium</taxon>
    </lineage>
</organism>
<evidence type="ECO:0000256" key="12">
    <source>
        <dbReference type="SAM" id="MobiDB-lite"/>
    </source>
</evidence>
<sequence>MLLVGVGVVSALAAGAAVALALNISERKQEGRNPFFRVVELTDDTVDPEVWGKNFPLQYDGYKRTVDQVRTRYGGSEAVPRTPTQADPRSVTAQSRLEEDPRLKSMWAGYAFSKDFREERGHAHMLSDQTFTERQQVTQQPGTCLNCHASMYTTYKKLGEGDIIKGFEKVNAMPYFEARKRVEHPVACIDCHDSQTLQLRVTRPAFMEGMARLKKAQGVANYDVNTQATRQEMRSYVCGQCHDEYYFQGKEKRLTYPWDKGLKIENILAYYEENGHKDWTHAETGAPVLKAQHPEFELWNQGIHARSGVACADCHMPYQRVGAQKISDHHVRSPLLNIQRACQTCHHFPEEELRARVETIQERTFNLRNQAMDALVGLIDDVKAARTAGRTDAELAPVHALQRRAQFMLDFIEAENSMGFHAPQEAARILAESANLSRQGQILLRDPKFQPRIPGQSPPSAGDAHPVPAQPKAP</sequence>
<evidence type="ECO:0000256" key="4">
    <source>
        <dbReference type="ARBA" id="ARBA00022617"/>
    </source>
</evidence>
<keyword evidence="8" id="KW-0560">Oxidoreductase</keyword>
<accession>A0ABU5H1F4</accession>
<dbReference type="Gene3D" id="1.20.140.10">
    <property type="entry name" value="Butyryl-CoA Dehydrogenase, subunit A, domain 3"/>
    <property type="match status" value="1"/>
</dbReference>
<comment type="similarity">
    <text evidence="2">Belongs to the cytochrome c-552 family.</text>
</comment>
<feature type="region of interest" description="Disordered" evidence="12">
    <location>
        <begin position="74"/>
        <end position="95"/>
    </location>
</feature>
<evidence type="ECO:0000313" key="14">
    <source>
        <dbReference type="EMBL" id="MDY7227283.1"/>
    </source>
</evidence>
<dbReference type="PIRSF" id="PIRSF000243">
    <property type="entry name" value="Cyt_c552"/>
    <property type="match status" value="1"/>
</dbReference>
<keyword evidence="4 11" id="KW-0349">Heme</keyword>
<evidence type="ECO:0000256" key="3">
    <source>
        <dbReference type="ARBA" id="ARBA00011887"/>
    </source>
</evidence>
<feature type="region of interest" description="Disordered" evidence="12">
    <location>
        <begin position="444"/>
        <end position="474"/>
    </location>
</feature>
<dbReference type="SUPFAM" id="SSF48695">
    <property type="entry name" value="Multiheme cytochromes"/>
    <property type="match status" value="1"/>
</dbReference>
<dbReference type="Pfam" id="PF02335">
    <property type="entry name" value="Cytochrom_C552"/>
    <property type="match status" value="1"/>
</dbReference>
<evidence type="ECO:0000259" key="13">
    <source>
        <dbReference type="PROSITE" id="PS51007"/>
    </source>
</evidence>
<dbReference type="EC" id="1.7.2.2" evidence="3"/>
<evidence type="ECO:0000256" key="6">
    <source>
        <dbReference type="ARBA" id="ARBA00022729"/>
    </source>
</evidence>
<dbReference type="Gene3D" id="1.10.1130.10">
    <property type="entry name" value="Flavocytochrome C3, Chain A"/>
    <property type="match status" value="1"/>
</dbReference>
<evidence type="ECO:0000256" key="5">
    <source>
        <dbReference type="ARBA" id="ARBA00022723"/>
    </source>
</evidence>
<name>A0ABU5H1F4_9BACT</name>
<dbReference type="InterPro" id="IPR003321">
    <property type="entry name" value="Cyt_c552"/>
</dbReference>
<evidence type="ECO:0000313" key="15">
    <source>
        <dbReference type="Proteomes" id="UP001291309"/>
    </source>
</evidence>
<keyword evidence="5 11" id="KW-0479">Metal-binding</keyword>
<comment type="catalytic activity">
    <reaction evidence="10">
        <text>6 Fe(III)-[cytochrome c] + NH4(+) + 2 H2O = 6 Fe(II)-[cytochrome c] + nitrite + 8 H(+)</text>
        <dbReference type="Rhea" id="RHEA:13089"/>
        <dbReference type="Rhea" id="RHEA-COMP:10350"/>
        <dbReference type="Rhea" id="RHEA-COMP:14399"/>
        <dbReference type="ChEBI" id="CHEBI:15377"/>
        <dbReference type="ChEBI" id="CHEBI:15378"/>
        <dbReference type="ChEBI" id="CHEBI:16301"/>
        <dbReference type="ChEBI" id="CHEBI:28938"/>
        <dbReference type="ChEBI" id="CHEBI:29033"/>
        <dbReference type="ChEBI" id="CHEBI:29034"/>
        <dbReference type="EC" id="1.7.2.2"/>
    </reaction>
</comment>
<keyword evidence="7" id="KW-0106">Calcium</keyword>
<dbReference type="PANTHER" id="PTHR30633:SF0">
    <property type="entry name" value="CYTOCHROME C-552"/>
    <property type="match status" value="1"/>
</dbReference>
<keyword evidence="9 11" id="KW-0408">Iron</keyword>
<comment type="caution">
    <text evidence="14">The sequence shown here is derived from an EMBL/GenBank/DDBJ whole genome shotgun (WGS) entry which is preliminary data.</text>
</comment>
<dbReference type="PROSITE" id="PS51007">
    <property type="entry name" value="CYTC"/>
    <property type="match status" value="1"/>
</dbReference>
<protein>
    <recommendedName>
        <fullName evidence="3">nitrite reductase (cytochrome; ammonia-forming)</fullName>
        <ecNumber evidence="3">1.7.2.2</ecNumber>
    </recommendedName>
</protein>
<evidence type="ECO:0000256" key="9">
    <source>
        <dbReference type="ARBA" id="ARBA00023004"/>
    </source>
</evidence>
<feature type="domain" description="Cytochrome c" evidence="13">
    <location>
        <begin position="161"/>
        <end position="275"/>
    </location>
</feature>
<dbReference type="Proteomes" id="UP001291309">
    <property type="component" value="Unassembled WGS sequence"/>
</dbReference>
<dbReference type="CDD" id="cd00548">
    <property type="entry name" value="NrfA-like"/>
    <property type="match status" value="1"/>
</dbReference>
<evidence type="ECO:0000256" key="10">
    <source>
        <dbReference type="ARBA" id="ARBA00049131"/>
    </source>
</evidence>
<evidence type="ECO:0000256" key="7">
    <source>
        <dbReference type="ARBA" id="ARBA00022837"/>
    </source>
</evidence>
<evidence type="ECO:0000256" key="1">
    <source>
        <dbReference type="ARBA" id="ARBA00004196"/>
    </source>
</evidence>
<dbReference type="InterPro" id="IPR009056">
    <property type="entry name" value="Cyt_c-like_dom"/>
</dbReference>
<proteinExistence type="inferred from homology"/>
<dbReference type="PANTHER" id="PTHR30633">
    <property type="entry name" value="CYTOCHROME C-552 RESPIRATORY NITRITE REDUCTASE"/>
    <property type="match status" value="1"/>
</dbReference>
<dbReference type="EMBL" id="JAXIVS010000004">
    <property type="protein sequence ID" value="MDY7227283.1"/>
    <property type="molecule type" value="Genomic_DNA"/>
</dbReference>
<evidence type="ECO:0000256" key="8">
    <source>
        <dbReference type="ARBA" id="ARBA00023002"/>
    </source>
</evidence>
<feature type="compositionally biased region" description="Polar residues" evidence="12">
    <location>
        <begin position="82"/>
        <end position="95"/>
    </location>
</feature>
<comment type="subcellular location">
    <subcellularLocation>
        <location evidence="1">Cell envelope</location>
    </subcellularLocation>
</comment>
<dbReference type="RefSeq" id="WP_321546548.1">
    <property type="nucleotide sequence ID" value="NZ_JAXIVS010000004.1"/>
</dbReference>
<evidence type="ECO:0000256" key="2">
    <source>
        <dbReference type="ARBA" id="ARBA00009288"/>
    </source>
</evidence>
<reference evidence="14 15" key="1">
    <citation type="submission" date="2023-12" db="EMBL/GenBank/DDBJ databases">
        <title>the genome sequence of Hyalangium sp. s54d21.</title>
        <authorList>
            <person name="Zhang X."/>
        </authorList>
    </citation>
    <scope>NUCLEOTIDE SEQUENCE [LARGE SCALE GENOMIC DNA]</scope>
    <source>
        <strain evidence="15">s54d21</strain>
    </source>
</reference>
<keyword evidence="15" id="KW-1185">Reference proteome</keyword>
<keyword evidence="6" id="KW-0732">Signal</keyword>
<gene>
    <name evidence="14" type="ORF">SYV04_12805</name>
</gene>